<dbReference type="PANTHER" id="PTHR38463:SF1">
    <property type="entry name" value="STRESS RESPONSE PROTEIN YSNF"/>
    <property type="match status" value="1"/>
</dbReference>
<accession>A0A7K1T0U1</accession>
<dbReference type="InterPro" id="IPR052967">
    <property type="entry name" value="Stress_Response_Assoc"/>
</dbReference>
<evidence type="ECO:0000259" key="1">
    <source>
        <dbReference type="Pfam" id="PF09557"/>
    </source>
</evidence>
<dbReference type="Pfam" id="PF09557">
    <property type="entry name" value="DUF2382"/>
    <property type="match status" value="1"/>
</dbReference>
<reference evidence="2 3" key="1">
    <citation type="submission" date="2019-12" db="EMBL/GenBank/DDBJ databases">
        <title>Mucilaginibacter sp. HMF7410 genome sequencing and assembly.</title>
        <authorList>
            <person name="Kang H."/>
            <person name="Cha I."/>
            <person name="Kim H."/>
            <person name="Joh K."/>
        </authorList>
    </citation>
    <scope>NUCLEOTIDE SEQUENCE [LARGE SCALE GENOMIC DNA]</scope>
    <source>
        <strain evidence="2 3">HMF7410</strain>
    </source>
</reference>
<evidence type="ECO:0000313" key="2">
    <source>
        <dbReference type="EMBL" id="MVN23169.1"/>
    </source>
</evidence>
<protein>
    <submittedName>
        <fullName evidence="2">DUF2382 domain-containing protein</fullName>
    </submittedName>
</protein>
<keyword evidence="3" id="KW-1185">Reference proteome</keyword>
<comment type="caution">
    <text evidence="2">The sequence shown here is derived from an EMBL/GenBank/DDBJ whole genome shotgun (WGS) entry which is preliminary data.</text>
</comment>
<sequence length="137" mass="15701">MNNIGKTEEQLNLAELSKKIPLVEERLNVGVRQVETGTVRINKKIISQEVSQEIPVTQEEVHVERIAINEYVETAPATRYEGDTTIIPVVKEVLVVEKRLMLVEELRITKKHVTTTTTINELLRKEEIEISRIDTTQ</sequence>
<dbReference type="EMBL" id="WPIK01000019">
    <property type="protein sequence ID" value="MVN23169.1"/>
    <property type="molecule type" value="Genomic_DNA"/>
</dbReference>
<evidence type="ECO:0000313" key="3">
    <source>
        <dbReference type="Proteomes" id="UP000462014"/>
    </source>
</evidence>
<feature type="domain" description="DUF2382" evidence="1">
    <location>
        <begin position="20"/>
        <end position="130"/>
    </location>
</feature>
<dbReference type="RefSeq" id="WP_157569145.1">
    <property type="nucleotide sequence ID" value="NZ_WPIK01000019.1"/>
</dbReference>
<organism evidence="2 3">
    <name type="scientific">Mucilaginibacter arboris</name>
    <dbReference type="NCBI Taxonomy" id="2682090"/>
    <lineage>
        <taxon>Bacteria</taxon>
        <taxon>Pseudomonadati</taxon>
        <taxon>Bacteroidota</taxon>
        <taxon>Sphingobacteriia</taxon>
        <taxon>Sphingobacteriales</taxon>
        <taxon>Sphingobacteriaceae</taxon>
        <taxon>Mucilaginibacter</taxon>
    </lineage>
</organism>
<dbReference type="NCBIfam" id="TIGR02271">
    <property type="entry name" value="YsnF/AvaK domain"/>
    <property type="match status" value="1"/>
</dbReference>
<name>A0A7K1T0U1_9SPHI</name>
<dbReference type="PANTHER" id="PTHR38463">
    <property type="entry name" value="STRESS RESPONSE PROTEIN YSNF"/>
    <property type="match status" value="1"/>
</dbReference>
<dbReference type="InterPro" id="IPR019060">
    <property type="entry name" value="DUF2382"/>
</dbReference>
<dbReference type="Proteomes" id="UP000462014">
    <property type="component" value="Unassembled WGS sequence"/>
</dbReference>
<gene>
    <name evidence="2" type="ORF">GO621_16720</name>
</gene>
<proteinExistence type="predicted"/>
<dbReference type="AlphaFoldDB" id="A0A7K1T0U1"/>